<keyword evidence="2" id="KW-1003">Cell membrane</keyword>
<dbReference type="GO" id="GO:0046872">
    <property type="term" value="F:metal ion binding"/>
    <property type="evidence" value="ECO:0007669"/>
    <property type="project" value="UniProtKB-KW"/>
</dbReference>
<organism evidence="13 14">
    <name type="scientific">Halomonas caseinilytica</name>
    <dbReference type="NCBI Taxonomy" id="438744"/>
    <lineage>
        <taxon>Bacteria</taxon>
        <taxon>Pseudomonadati</taxon>
        <taxon>Pseudomonadota</taxon>
        <taxon>Gammaproteobacteria</taxon>
        <taxon>Oceanospirillales</taxon>
        <taxon>Halomonadaceae</taxon>
        <taxon>Halomonas</taxon>
    </lineage>
</organism>
<keyword evidence="3 12" id="KW-0812">Transmembrane</keyword>
<evidence type="ECO:0000313" key="14">
    <source>
        <dbReference type="Proteomes" id="UP000184248"/>
    </source>
</evidence>
<accession>A0A1M6P0J4</accession>
<evidence type="ECO:0000256" key="2">
    <source>
        <dbReference type="ARBA" id="ARBA00022475"/>
    </source>
</evidence>
<reference evidence="14" key="1">
    <citation type="submission" date="2016-11" db="EMBL/GenBank/DDBJ databases">
        <authorList>
            <person name="Varghese N."/>
            <person name="Submissions S."/>
        </authorList>
    </citation>
    <scope>NUCLEOTIDE SEQUENCE [LARGE SCALE GENOMIC DNA]</scope>
    <source>
        <strain evidence="14">ALO Sharm</strain>
    </source>
</reference>
<keyword evidence="9 12" id="KW-0472">Membrane</keyword>
<keyword evidence="10" id="KW-1015">Disulfide bond</keyword>
<comment type="pathway">
    <text evidence="11">Porphyrin-containing compound metabolism.</text>
</comment>
<gene>
    <name evidence="13" type="ORF">SAMN05192556_101581</name>
</gene>
<keyword evidence="8" id="KW-0350">Heme biosynthesis</keyword>
<dbReference type="PANTHER" id="PTHR35457">
    <property type="entry name" value="HEME A SYNTHASE"/>
    <property type="match status" value="1"/>
</dbReference>
<dbReference type="Proteomes" id="UP000184248">
    <property type="component" value="Unassembled WGS sequence"/>
</dbReference>
<dbReference type="Pfam" id="PF02628">
    <property type="entry name" value="COX15-CtaA"/>
    <property type="match status" value="1"/>
</dbReference>
<feature type="transmembrane region" description="Helical" evidence="12">
    <location>
        <begin position="257"/>
        <end position="275"/>
    </location>
</feature>
<dbReference type="AlphaFoldDB" id="A0A1M6P0J4"/>
<feature type="transmembrane region" description="Helical" evidence="12">
    <location>
        <begin position="315"/>
        <end position="335"/>
    </location>
</feature>
<feature type="transmembrane region" description="Helical" evidence="12">
    <location>
        <begin position="119"/>
        <end position="141"/>
    </location>
</feature>
<dbReference type="GO" id="GO:0016020">
    <property type="term" value="C:membrane"/>
    <property type="evidence" value="ECO:0007669"/>
    <property type="project" value="UniProtKB-SubCell"/>
</dbReference>
<name>A0A1M6P0J4_9GAMM</name>
<comment type="subcellular location">
    <subcellularLocation>
        <location evidence="1">Membrane</location>
        <topology evidence="1">Multi-pass membrane protein</topology>
    </subcellularLocation>
</comment>
<sequence>MRDEGMLDPWYRARLKRLRWLSLLGVLFAALVILAGAWTRLVDAGLGCPDWPGCYGQWVVPDEARALVHSPDVPLEASKAWMEMLHRYLASSLGLLVIIVVVLGWRLRKRVGYPWRLSLVLLALILVQGAFGAFTVTLRLWPQVVTLHLLGGMAVMGGFLWLHLRVRHLSMSGVWRRQPRRLTPLWGVALGLLVLQLALGGWTSSNYAGIACQGFPTCNAQWWPSMDWGEGFHLTQTVGPNYLHGQLHAEARSAIHVGHRLGGAALFLCLLGLGWRYRHDRGVSPWLGVMGGVCLLQAALGIANVLLWLPLWLALLHTAGATMLVVATLLAVWSWRWGEAAPRSSPSMTARELMHA</sequence>
<evidence type="ECO:0000256" key="10">
    <source>
        <dbReference type="ARBA" id="ARBA00023157"/>
    </source>
</evidence>
<feature type="transmembrane region" description="Helical" evidence="12">
    <location>
        <begin position="287"/>
        <end position="309"/>
    </location>
</feature>
<keyword evidence="14" id="KW-1185">Reference proteome</keyword>
<protein>
    <submittedName>
        <fullName evidence="13">Cytochrome c oxidase assembly protein subunit 15</fullName>
    </submittedName>
</protein>
<evidence type="ECO:0000256" key="12">
    <source>
        <dbReference type="SAM" id="Phobius"/>
    </source>
</evidence>
<evidence type="ECO:0000256" key="5">
    <source>
        <dbReference type="ARBA" id="ARBA00022989"/>
    </source>
</evidence>
<dbReference type="InterPro" id="IPR050450">
    <property type="entry name" value="COX15/CtaA_HemeA_synthase"/>
</dbReference>
<keyword evidence="4" id="KW-0479">Metal-binding</keyword>
<dbReference type="PANTHER" id="PTHR35457:SF1">
    <property type="entry name" value="HEME A SYNTHASE"/>
    <property type="match status" value="1"/>
</dbReference>
<evidence type="ECO:0000256" key="1">
    <source>
        <dbReference type="ARBA" id="ARBA00004141"/>
    </source>
</evidence>
<dbReference type="InterPro" id="IPR003780">
    <property type="entry name" value="COX15/CtaA_fam"/>
</dbReference>
<keyword evidence="7" id="KW-0408">Iron</keyword>
<evidence type="ECO:0000256" key="4">
    <source>
        <dbReference type="ARBA" id="ARBA00022723"/>
    </source>
</evidence>
<evidence type="ECO:0000313" key="13">
    <source>
        <dbReference type="EMBL" id="SHK01441.1"/>
    </source>
</evidence>
<feature type="transmembrane region" description="Helical" evidence="12">
    <location>
        <begin position="88"/>
        <end position="107"/>
    </location>
</feature>
<keyword evidence="5 12" id="KW-1133">Transmembrane helix</keyword>
<dbReference type="GO" id="GO:0016491">
    <property type="term" value="F:oxidoreductase activity"/>
    <property type="evidence" value="ECO:0007669"/>
    <property type="project" value="UniProtKB-KW"/>
</dbReference>
<evidence type="ECO:0000256" key="8">
    <source>
        <dbReference type="ARBA" id="ARBA00023133"/>
    </source>
</evidence>
<evidence type="ECO:0000256" key="9">
    <source>
        <dbReference type="ARBA" id="ARBA00023136"/>
    </source>
</evidence>
<evidence type="ECO:0000256" key="6">
    <source>
        <dbReference type="ARBA" id="ARBA00023002"/>
    </source>
</evidence>
<evidence type="ECO:0000256" key="11">
    <source>
        <dbReference type="ARBA" id="ARBA00023444"/>
    </source>
</evidence>
<feature type="transmembrane region" description="Helical" evidence="12">
    <location>
        <begin position="20"/>
        <end position="41"/>
    </location>
</feature>
<keyword evidence="6" id="KW-0560">Oxidoreductase</keyword>
<feature type="transmembrane region" description="Helical" evidence="12">
    <location>
        <begin position="147"/>
        <end position="164"/>
    </location>
</feature>
<dbReference type="GO" id="GO:0006784">
    <property type="term" value="P:heme A biosynthetic process"/>
    <property type="evidence" value="ECO:0007669"/>
    <property type="project" value="InterPro"/>
</dbReference>
<feature type="transmembrane region" description="Helical" evidence="12">
    <location>
        <begin position="185"/>
        <end position="203"/>
    </location>
</feature>
<dbReference type="EMBL" id="FRAL01000001">
    <property type="protein sequence ID" value="SHK01441.1"/>
    <property type="molecule type" value="Genomic_DNA"/>
</dbReference>
<evidence type="ECO:0000256" key="3">
    <source>
        <dbReference type="ARBA" id="ARBA00022692"/>
    </source>
</evidence>
<dbReference type="RefSeq" id="WP_082919921.1">
    <property type="nucleotide sequence ID" value="NZ_BDEO01000001.1"/>
</dbReference>
<proteinExistence type="predicted"/>
<evidence type="ECO:0000256" key="7">
    <source>
        <dbReference type="ARBA" id="ARBA00023004"/>
    </source>
</evidence>